<sequence>MFERNGDYPTAVASYDDEGVDAAITWCRNHLQAGDTLTVWTSLKSNLRNCRELEQLVNRNSNVEHTTGRAGGPQVRGRGPVLMAWADMDDIGELVRFSGPRIRALCVITYNEDNLNPWVAAAKPVILGDGTAWENPEPELEPVLLEALEGMTKSINHNNTIAARGYEKNTVVSILLALHDAGIPMDGEAMQGWALTHGWSGKNPQHLRDYVTAINNGKRPRADRMLRSDYIDRLREKVAAGD</sequence>
<name>A0A919S5S3_9ACTN</name>
<keyword evidence="2" id="KW-1185">Reference proteome</keyword>
<dbReference type="AlphaFoldDB" id="A0A919S5S3"/>
<organism evidence="1 2">
    <name type="scientific">Actinoplanes auranticolor</name>
    <dbReference type="NCBI Taxonomy" id="47988"/>
    <lineage>
        <taxon>Bacteria</taxon>
        <taxon>Bacillati</taxon>
        <taxon>Actinomycetota</taxon>
        <taxon>Actinomycetes</taxon>
        <taxon>Micromonosporales</taxon>
        <taxon>Micromonosporaceae</taxon>
        <taxon>Actinoplanes</taxon>
    </lineage>
</organism>
<comment type="caution">
    <text evidence="1">The sequence shown here is derived from an EMBL/GenBank/DDBJ whole genome shotgun (WGS) entry which is preliminary data.</text>
</comment>
<dbReference type="InterPro" id="IPR037210">
    <property type="entry name" value="YoaC-like_sf"/>
</dbReference>
<dbReference type="EMBL" id="BOQL01000013">
    <property type="protein sequence ID" value="GIM64588.1"/>
    <property type="molecule type" value="Genomic_DNA"/>
</dbReference>
<dbReference type="Proteomes" id="UP000681340">
    <property type="component" value="Unassembled WGS sequence"/>
</dbReference>
<reference evidence="1" key="1">
    <citation type="submission" date="2021-03" db="EMBL/GenBank/DDBJ databases">
        <title>Whole genome shotgun sequence of Actinoplanes auranticolor NBRC 12245.</title>
        <authorList>
            <person name="Komaki H."/>
            <person name="Tamura T."/>
        </authorList>
    </citation>
    <scope>NUCLEOTIDE SEQUENCE</scope>
    <source>
        <strain evidence="1">NBRC 12245</strain>
    </source>
</reference>
<gene>
    <name evidence="1" type="ORF">Aau02nite_11400</name>
</gene>
<evidence type="ECO:0000313" key="1">
    <source>
        <dbReference type="EMBL" id="GIM64588.1"/>
    </source>
</evidence>
<dbReference type="RefSeq" id="WP_212987242.1">
    <property type="nucleotide sequence ID" value="NZ_BAABEA010000038.1"/>
</dbReference>
<evidence type="ECO:0000313" key="2">
    <source>
        <dbReference type="Proteomes" id="UP000681340"/>
    </source>
</evidence>
<dbReference type="Gene3D" id="1.20.1290.30">
    <property type="match status" value="1"/>
</dbReference>
<proteinExistence type="predicted"/>
<accession>A0A919S5S3</accession>
<protein>
    <submittedName>
        <fullName evidence="1">Uncharacterized protein</fullName>
    </submittedName>
</protein>